<feature type="transmembrane region" description="Helical" evidence="5">
    <location>
        <begin position="6"/>
        <end position="25"/>
    </location>
</feature>
<keyword evidence="3 5" id="KW-1133">Transmembrane helix</keyword>
<gene>
    <name evidence="6" type="ORF">L2716_03510</name>
</gene>
<evidence type="ECO:0000313" key="7">
    <source>
        <dbReference type="Proteomes" id="UP001649381"/>
    </source>
</evidence>
<reference evidence="6 7" key="1">
    <citation type="submission" date="2022-01" db="EMBL/GenBank/DDBJ databases">
        <title>Alkalihalobacillus sp. EGI L200015, a novel bacterium isolated from a salt lake sediment.</title>
        <authorList>
            <person name="Gao L."/>
            <person name="Fang B.-Z."/>
            <person name="Li W.-J."/>
        </authorList>
    </citation>
    <scope>NUCLEOTIDE SEQUENCE [LARGE SCALE GENOMIC DNA]</scope>
    <source>
        <strain evidence="6 7">KCTC 12718</strain>
    </source>
</reference>
<comment type="subcellular location">
    <subcellularLocation>
        <location evidence="5">Cell membrane</location>
        <topology evidence="5">Multi-pass membrane protein</topology>
    </subcellularLocation>
</comment>
<feature type="transmembrane region" description="Helical" evidence="5">
    <location>
        <begin position="37"/>
        <end position="58"/>
    </location>
</feature>
<organism evidence="6 7">
    <name type="scientific">Pseudalkalibacillus berkeleyi</name>
    <dbReference type="NCBI Taxonomy" id="1069813"/>
    <lineage>
        <taxon>Bacteria</taxon>
        <taxon>Bacillati</taxon>
        <taxon>Bacillota</taxon>
        <taxon>Bacilli</taxon>
        <taxon>Bacillales</taxon>
        <taxon>Fictibacillaceae</taxon>
        <taxon>Pseudalkalibacillus</taxon>
    </lineage>
</organism>
<dbReference type="NCBIfam" id="NF010198">
    <property type="entry name" value="PRK13673.1-5"/>
    <property type="match status" value="1"/>
</dbReference>
<evidence type="ECO:0000256" key="5">
    <source>
        <dbReference type="HAMAP-Rule" id="MF_01536"/>
    </source>
</evidence>
<feature type="transmembrane region" description="Helical" evidence="5">
    <location>
        <begin position="96"/>
        <end position="112"/>
    </location>
</feature>
<sequence>MIHAHVSSWAIALILFFVTYFLLKAGKAKGHKITSMILRLFYVLIILTGGMVFINIVTAGAFQFMYLVKVLVGIWVIGGMEMVLAKTKKGESAKGMWIMFIISLVLVLYLGYDVL</sequence>
<dbReference type="RefSeq" id="WP_236331829.1">
    <property type="nucleotide sequence ID" value="NZ_JAKIJS010000001.1"/>
</dbReference>
<accession>A0ABS9GVC9</accession>
<dbReference type="Pfam" id="PF07457">
    <property type="entry name" value="DUF1516"/>
    <property type="match status" value="1"/>
</dbReference>
<evidence type="ECO:0000256" key="4">
    <source>
        <dbReference type="ARBA" id="ARBA00023136"/>
    </source>
</evidence>
<evidence type="ECO:0000313" key="6">
    <source>
        <dbReference type="EMBL" id="MCF6136783.1"/>
    </source>
</evidence>
<proteinExistence type="inferred from homology"/>
<feature type="transmembrane region" description="Helical" evidence="5">
    <location>
        <begin position="64"/>
        <end position="84"/>
    </location>
</feature>
<keyword evidence="7" id="KW-1185">Reference proteome</keyword>
<keyword evidence="2 5" id="KW-0812">Transmembrane</keyword>
<protein>
    <recommendedName>
        <fullName evidence="5">UPF0344 protein L2716_03510</fullName>
    </recommendedName>
</protein>
<keyword evidence="1 5" id="KW-1003">Cell membrane</keyword>
<dbReference type="InterPro" id="IPR010899">
    <property type="entry name" value="UPF0344"/>
</dbReference>
<dbReference type="Proteomes" id="UP001649381">
    <property type="component" value="Unassembled WGS sequence"/>
</dbReference>
<evidence type="ECO:0000256" key="2">
    <source>
        <dbReference type="ARBA" id="ARBA00022692"/>
    </source>
</evidence>
<comment type="caution">
    <text evidence="6">The sequence shown here is derived from an EMBL/GenBank/DDBJ whole genome shotgun (WGS) entry which is preliminary data.</text>
</comment>
<dbReference type="HAMAP" id="MF_01536">
    <property type="entry name" value="UPF0344"/>
    <property type="match status" value="1"/>
</dbReference>
<evidence type="ECO:0000256" key="1">
    <source>
        <dbReference type="ARBA" id="ARBA00022475"/>
    </source>
</evidence>
<name>A0ABS9GVC9_9BACL</name>
<comment type="similarity">
    <text evidence="5">Belongs to the UPF0344 family.</text>
</comment>
<dbReference type="EMBL" id="JAKIJS010000001">
    <property type="protein sequence ID" value="MCF6136783.1"/>
    <property type="molecule type" value="Genomic_DNA"/>
</dbReference>
<evidence type="ECO:0000256" key="3">
    <source>
        <dbReference type="ARBA" id="ARBA00022989"/>
    </source>
</evidence>
<keyword evidence="4 5" id="KW-0472">Membrane</keyword>